<gene>
    <name evidence="1" type="ORF">CK203_076471</name>
</gene>
<proteinExistence type="predicted"/>
<accession>A0A438C0G6</accession>
<evidence type="ECO:0000313" key="1">
    <source>
        <dbReference type="EMBL" id="RVW16724.1"/>
    </source>
</evidence>
<comment type="caution">
    <text evidence="1">The sequence shown here is derived from an EMBL/GenBank/DDBJ whole genome shotgun (WGS) entry which is preliminary data.</text>
</comment>
<evidence type="ECO:0000313" key="2">
    <source>
        <dbReference type="Proteomes" id="UP000288805"/>
    </source>
</evidence>
<reference evidence="1 2" key="1">
    <citation type="journal article" date="2018" name="PLoS Genet.">
        <title>Population sequencing reveals clonal diversity and ancestral inbreeding in the grapevine cultivar Chardonnay.</title>
        <authorList>
            <person name="Roach M.J."/>
            <person name="Johnson D.L."/>
            <person name="Bohlmann J."/>
            <person name="van Vuuren H.J."/>
            <person name="Jones S.J."/>
            <person name="Pretorius I.S."/>
            <person name="Schmidt S.A."/>
            <person name="Borneman A.R."/>
        </authorList>
    </citation>
    <scope>NUCLEOTIDE SEQUENCE [LARGE SCALE GENOMIC DNA]</scope>
    <source>
        <strain evidence="2">cv. Chardonnay</strain>
        <tissue evidence="1">Leaf</tissue>
    </source>
</reference>
<dbReference type="Proteomes" id="UP000288805">
    <property type="component" value="Unassembled WGS sequence"/>
</dbReference>
<dbReference type="EMBL" id="QGNW01002585">
    <property type="protein sequence ID" value="RVW16724.1"/>
    <property type="molecule type" value="Genomic_DNA"/>
</dbReference>
<protein>
    <submittedName>
        <fullName evidence="1">Uncharacterized protein</fullName>
    </submittedName>
</protein>
<sequence>MPLLVLFLGWETVSRIRESGNSEWSQSLSRLHGTKVDVGILTEAYSGEALLNASNSLVEVYDAPLAMVKGTGKLINGLLSGVLMEIEARKGPNSSITLKKRGGRKLRVQLKVALWKISLNEVAETRISLTIGLVRSLGVGRRLEWSLDPRGWYHLGAYRDLCPLRGRRGEMWEELVSIKGLEFSELLLEFELVDPPLVEGGYT</sequence>
<name>A0A438C0G6_VITVI</name>
<dbReference type="AlphaFoldDB" id="A0A438C0G6"/>
<organism evidence="1 2">
    <name type="scientific">Vitis vinifera</name>
    <name type="common">Grape</name>
    <dbReference type="NCBI Taxonomy" id="29760"/>
    <lineage>
        <taxon>Eukaryota</taxon>
        <taxon>Viridiplantae</taxon>
        <taxon>Streptophyta</taxon>
        <taxon>Embryophyta</taxon>
        <taxon>Tracheophyta</taxon>
        <taxon>Spermatophyta</taxon>
        <taxon>Magnoliopsida</taxon>
        <taxon>eudicotyledons</taxon>
        <taxon>Gunneridae</taxon>
        <taxon>Pentapetalae</taxon>
        <taxon>rosids</taxon>
        <taxon>Vitales</taxon>
        <taxon>Vitaceae</taxon>
        <taxon>Viteae</taxon>
        <taxon>Vitis</taxon>
    </lineage>
</organism>